<comment type="caution">
    <text evidence="2">The sequence shown here is derived from an EMBL/GenBank/DDBJ whole genome shotgun (WGS) entry which is preliminary data.</text>
</comment>
<organism evidence="2 3">
    <name type="scientific">Winogradskyella wandonensis</name>
    <dbReference type="NCBI Taxonomy" id="1442586"/>
    <lineage>
        <taxon>Bacteria</taxon>
        <taxon>Pseudomonadati</taxon>
        <taxon>Bacteroidota</taxon>
        <taxon>Flavobacteriia</taxon>
        <taxon>Flavobacteriales</taxon>
        <taxon>Flavobacteriaceae</taxon>
        <taxon>Winogradskyella</taxon>
    </lineage>
</organism>
<gene>
    <name evidence="2" type="ORF">DFQ05_1857</name>
</gene>
<dbReference type="EMBL" id="SMGI01000002">
    <property type="protein sequence ID" value="TCK68072.1"/>
    <property type="molecule type" value="Genomic_DNA"/>
</dbReference>
<keyword evidence="1" id="KW-1133">Transmembrane helix</keyword>
<evidence type="ECO:0000313" key="3">
    <source>
        <dbReference type="Proteomes" id="UP000295714"/>
    </source>
</evidence>
<dbReference type="AlphaFoldDB" id="A0A4R1KSQ3"/>
<evidence type="ECO:0000313" key="2">
    <source>
        <dbReference type="EMBL" id="TCK68072.1"/>
    </source>
</evidence>
<keyword evidence="1" id="KW-0472">Membrane</keyword>
<dbReference type="Proteomes" id="UP000295714">
    <property type="component" value="Unassembled WGS sequence"/>
</dbReference>
<evidence type="ECO:0000256" key="1">
    <source>
        <dbReference type="SAM" id="Phobius"/>
    </source>
</evidence>
<feature type="transmembrane region" description="Helical" evidence="1">
    <location>
        <begin position="37"/>
        <end position="59"/>
    </location>
</feature>
<evidence type="ECO:0008006" key="4">
    <source>
        <dbReference type="Google" id="ProtNLM"/>
    </source>
</evidence>
<name>A0A4R1KSQ3_9FLAO</name>
<accession>A0A4R1KSQ3</accession>
<proteinExistence type="predicted"/>
<protein>
    <recommendedName>
        <fullName evidence="4">Type IV leader peptidase family protein</fullName>
    </recommendedName>
</protein>
<feature type="transmembrane region" description="Helical" evidence="1">
    <location>
        <begin position="79"/>
        <end position="109"/>
    </location>
</feature>
<reference evidence="2 3" key="1">
    <citation type="journal article" date="2015" name="Stand. Genomic Sci.">
        <title>Genomic Encyclopedia of Bacterial and Archaeal Type Strains, Phase III: the genomes of soil and plant-associated and newly described type strains.</title>
        <authorList>
            <person name="Whitman W.B."/>
            <person name="Woyke T."/>
            <person name="Klenk H.P."/>
            <person name="Zhou Y."/>
            <person name="Lilburn T.G."/>
            <person name="Beck B.J."/>
            <person name="De Vos P."/>
            <person name="Vandamme P."/>
            <person name="Eisen J.A."/>
            <person name="Garrity G."/>
            <person name="Hugenholtz P."/>
            <person name="Kyrpides N.C."/>
        </authorList>
    </citation>
    <scope>NUCLEOTIDE SEQUENCE [LARGE SCALE GENOMIC DNA]</scope>
    <source>
        <strain evidence="2 3">CECT 8445</strain>
    </source>
</reference>
<feature type="transmembrane region" description="Helical" evidence="1">
    <location>
        <begin position="12"/>
        <end position="30"/>
    </location>
</feature>
<keyword evidence="3" id="KW-1185">Reference proteome</keyword>
<keyword evidence="1" id="KW-0812">Transmembrane</keyword>
<feature type="transmembrane region" description="Helical" evidence="1">
    <location>
        <begin position="121"/>
        <end position="146"/>
    </location>
</feature>
<sequence>MFIFYQDIKDRKVFWFLFPLVGVLSGYLMFNNIYDEFLLMTIAINLLVVVFMLSIVFMYSRYKLKTSFNKTLGLGDVLLFLALAFSFASVSFIVLFVFGLVFSLILHLILKQKSKLQTVPLAGYLSLFFAISYLAYWTGFLPTLYIL</sequence>